<dbReference type="AlphaFoldDB" id="A0A1X7VA27"/>
<dbReference type="SMART" id="SM00614">
    <property type="entry name" value="ZnF_BED"/>
    <property type="match status" value="1"/>
</dbReference>
<reference evidence="1" key="1">
    <citation type="submission" date="2017-05" db="UniProtKB">
        <authorList>
            <consortium name="EnsemblMetazoa"/>
        </authorList>
    </citation>
    <scope>IDENTIFICATION</scope>
</reference>
<dbReference type="SUPFAM" id="SSF57667">
    <property type="entry name" value="beta-beta-alpha zinc fingers"/>
    <property type="match status" value="1"/>
</dbReference>
<organism evidence="1">
    <name type="scientific">Amphimedon queenslandica</name>
    <name type="common">Sponge</name>
    <dbReference type="NCBI Taxonomy" id="400682"/>
    <lineage>
        <taxon>Eukaryota</taxon>
        <taxon>Metazoa</taxon>
        <taxon>Porifera</taxon>
        <taxon>Demospongiae</taxon>
        <taxon>Heteroscleromorpha</taxon>
        <taxon>Haplosclerida</taxon>
        <taxon>Niphatidae</taxon>
        <taxon>Amphimedon</taxon>
    </lineage>
</organism>
<dbReference type="EnsemblMetazoa" id="Aqu2.1.36871_001">
    <property type="protein sequence ID" value="Aqu2.1.36871_001"/>
    <property type="gene ID" value="Aqu2.1.36871"/>
</dbReference>
<proteinExistence type="predicted"/>
<name>A0A1X7VA27_AMPQE</name>
<sequence length="94" mass="10927">MADNNQLTNTRSEECDTEEAIMKELIPKPRTKSDLWKYFGLNPDSHGNMARNSPDVYCKTCRRKVQVKNRNTSNQKAYLKNNHKAAQHIPSYSR</sequence>
<evidence type="ECO:0008006" key="2">
    <source>
        <dbReference type="Google" id="ProtNLM"/>
    </source>
</evidence>
<dbReference type="InParanoid" id="A0A1X7VA27"/>
<dbReference type="InterPro" id="IPR036236">
    <property type="entry name" value="Znf_C2H2_sf"/>
</dbReference>
<evidence type="ECO:0000313" key="1">
    <source>
        <dbReference type="EnsemblMetazoa" id="Aqu2.1.36871_001"/>
    </source>
</evidence>
<protein>
    <recommendedName>
        <fullName evidence="2">BED-type domain-containing protein</fullName>
    </recommendedName>
</protein>
<accession>A0A1X7VA27</accession>